<gene>
    <name evidence="2" type="ORF">CLORY_35930</name>
</gene>
<dbReference type="Proteomes" id="UP000190080">
    <property type="component" value="Unassembled WGS sequence"/>
</dbReference>
<proteinExistence type="predicted"/>
<name>A0A1V4IER1_9CLOT</name>
<evidence type="ECO:0000313" key="2">
    <source>
        <dbReference type="EMBL" id="OPJ58443.1"/>
    </source>
</evidence>
<dbReference type="OrthoDB" id="1630761at2"/>
<reference evidence="2 3" key="1">
    <citation type="submission" date="2017-03" db="EMBL/GenBank/DDBJ databases">
        <title>Genome sequence of Clostridium oryzae DSM 28571.</title>
        <authorList>
            <person name="Poehlein A."/>
            <person name="Daniel R."/>
        </authorList>
    </citation>
    <scope>NUCLEOTIDE SEQUENCE [LARGE SCALE GENOMIC DNA]</scope>
    <source>
        <strain evidence="2 3">DSM 28571</strain>
    </source>
</reference>
<accession>A0A1V4IER1</accession>
<sequence>MPTGSSQSGSEQIIEELQKMCSDMHSEVEKKLSELGERVEALAIENTPARAQKVIKGYRVSEPKHIGNDKVFVRVSNSSADFNALEAGYKTMNEKGHVNGYVPGKHMLENAYTKVNNNVMAEFDELIKRVIK</sequence>
<feature type="coiled-coil region" evidence="1">
    <location>
        <begin position="14"/>
        <end position="45"/>
    </location>
</feature>
<protein>
    <recommendedName>
        <fullName evidence="4">HK97 gp10 family phage protein</fullName>
    </recommendedName>
</protein>
<evidence type="ECO:0000256" key="1">
    <source>
        <dbReference type="SAM" id="Coils"/>
    </source>
</evidence>
<dbReference type="EMBL" id="MZGV01000056">
    <property type="protein sequence ID" value="OPJ58443.1"/>
    <property type="molecule type" value="Genomic_DNA"/>
</dbReference>
<evidence type="ECO:0000313" key="3">
    <source>
        <dbReference type="Proteomes" id="UP000190080"/>
    </source>
</evidence>
<keyword evidence="1" id="KW-0175">Coiled coil</keyword>
<dbReference type="STRING" id="1450648.CLORY_35930"/>
<organism evidence="2 3">
    <name type="scientific">Clostridium oryzae</name>
    <dbReference type="NCBI Taxonomy" id="1450648"/>
    <lineage>
        <taxon>Bacteria</taxon>
        <taxon>Bacillati</taxon>
        <taxon>Bacillota</taxon>
        <taxon>Clostridia</taxon>
        <taxon>Eubacteriales</taxon>
        <taxon>Clostridiaceae</taxon>
        <taxon>Clostridium</taxon>
    </lineage>
</organism>
<evidence type="ECO:0008006" key="4">
    <source>
        <dbReference type="Google" id="ProtNLM"/>
    </source>
</evidence>
<comment type="caution">
    <text evidence="2">The sequence shown here is derived from an EMBL/GenBank/DDBJ whole genome shotgun (WGS) entry which is preliminary data.</text>
</comment>
<keyword evidence="3" id="KW-1185">Reference proteome</keyword>
<dbReference type="AlphaFoldDB" id="A0A1V4IER1"/>
<dbReference type="RefSeq" id="WP_079427039.1">
    <property type="nucleotide sequence ID" value="NZ_MZGV01000056.1"/>
</dbReference>